<feature type="domain" description="C-type lectin" evidence="3">
    <location>
        <begin position="1"/>
        <end position="117"/>
    </location>
</feature>
<dbReference type="CDD" id="cd00037">
    <property type="entry name" value="CLECT"/>
    <property type="match status" value="1"/>
</dbReference>
<evidence type="ECO:0000259" key="3">
    <source>
        <dbReference type="PROSITE" id="PS50041"/>
    </source>
</evidence>
<dbReference type="PANTHER" id="PTHR45784">
    <property type="entry name" value="C-TYPE LECTIN DOMAIN FAMILY 20 MEMBER A-RELATED"/>
    <property type="match status" value="1"/>
</dbReference>
<dbReference type="Gene3D" id="1.10.340.70">
    <property type="match status" value="1"/>
</dbReference>
<dbReference type="Proteomes" id="UP000823561">
    <property type="component" value="Chromosome 24"/>
</dbReference>
<keyword evidence="1" id="KW-1015">Disulfide bond</keyword>
<dbReference type="Pfam" id="PF00059">
    <property type="entry name" value="Lectin_C"/>
    <property type="match status" value="1"/>
</dbReference>
<dbReference type="PROSITE" id="PS00615">
    <property type="entry name" value="C_TYPE_LECTIN_1"/>
    <property type="match status" value="1"/>
</dbReference>
<evidence type="ECO:0000256" key="2">
    <source>
        <dbReference type="ARBA" id="ARBA00039658"/>
    </source>
</evidence>
<dbReference type="FunFam" id="1.10.340.70:FF:000001">
    <property type="entry name" value="Retrovirus-related Pol polyprotein from transposon gypsy-like Protein"/>
    <property type="match status" value="1"/>
</dbReference>
<evidence type="ECO:0000313" key="5">
    <source>
        <dbReference type="Proteomes" id="UP000823561"/>
    </source>
</evidence>
<dbReference type="InterPro" id="IPR041588">
    <property type="entry name" value="Integrase_H2C2"/>
</dbReference>
<dbReference type="PROSITE" id="PS50041">
    <property type="entry name" value="C_TYPE_LECTIN_2"/>
    <property type="match status" value="1"/>
</dbReference>
<dbReference type="InterPro" id="IPR016186">
    <property type="entry name" value="C-type_lectin-like/link_sf"/>
</dbReference>
<gene>
    <name evidence="4" type="ORF">AALO_G00301250</name>
</gene>
<proteinExistence type="predicted"/>
<organism evidence="4 5">
    <name type="scientific">Alosa alosa</name>
    <name type="common">allis shad</name>
    <dbReference type="NCBI Taxonomy" id="278164"/>
    <lineage>
        <taxon>Eukaryota</taxon>
        <taxon>Metazoa</taxon>
        <taxon>Chordata</taxon>
        <taxon>Craniata</taxon>
        <taxon>Vertebrata</taxon>
        <taxon>Euteleostomi</taxon>
        <taxon>Actinopterygii</taxon>
        <taxon>Neopterygii</taxon>
        <taxon>Teleostei</taxon>
        <taxon>Clupei</taxon>
        <taxon>Clupeiformes</taxon>
        <taxon>Clupeoidei</taxon>
        <taxon>Clupeidae</taxon>
        <taxon>Alosa</taxon>
    </lineage>
</organism>
<dbReference type="Gene3D" id="3.10.100.10">
    <property type="entry name" value="Mannose-Binding Protein A, subunit A"/>
    <property type="match status" value="1"/>
</dbReference>
<comment type="caution">
    <text evidence="4">The sequence shown here is derived from an EMBL/GenBank/DDBJ whole genome shotgun (WGS) entry which is preliminary data.</text>
</comment>
<evidence type="ECO:0000313" key="4">
    <source>
        <dbReference type="EMBL" id="KAG5261208.1"/>
    </source>
</evidence>
<accession>A0AAV6FEK1</accession>
<protein>
    <recommendedName>
        <fullName evidence="2">Gypsy retrotransposon integrase-like protein 1</fullName>
    </recommendedName>
</protein>
<dbReference type="PANTHER" id="PTHR45784:SF3">
    <property type="entry name" value="C-TYPE LECTIN DOMAIN FAMILY 4 MEMBER K-LIKE-RELATED"/>
    <property type="match status" value="1"/>
</dbReference>
<dbReference type="InterPro" id="IPR018378">
    <property type="entry name" value="C-type_lectin_CS"/>
</dbReference>
<dbReference type="SUPFAM" id="SSF56436">
    <property type="entry name" value="C-type lectin-like"/>
    <property type="match status" value="1"/>
</dbReference>
<sequence length="277" mass="31760">MTLLAKTWRAAQIYCQANYVSLASINNMVEQAELEQLLKIHEADEKSLDWLEQGSQEAWISLRRVGWEWTDGSDPSFNYFQRNAGNTEMKNCAALDFNLNGKWEDDVCTNQYPFVCHTMAFETLKSALEVGEEPQIQAETAAIGCDVTVETSDSWKDWQEVDKVLATLKGWVTRGHLPRAEERKMESTAVRHHQREWKRLSIQDGVQERNTGLDLAQIIVPANKTWELWDRYHQASGHMGMAKVKGLRKTFYWPGMGTDLQKWTSMCPDCIQQKGGP</sequence>
<dbReference type="InterPro" id="IPR001304">
    <property type="entry name" value="C-type_lectin-like"/>
</dbReference>
<dbReference type="InterPro" id="IPR016187">
    <property type="entry name" value="CTDL_fold"/>
</dbReference>
<dbReference type="SMART" id="SM00034">
    <property type="entry name" value="CLECT"/>
    <property type="match status" value="1"/>
</dbReference>
<name>A0AAV6FEK1_9TELE</name>
<reference evidence="4" key="1">
    <citation type="submission" date="2020-10" db="EMBL/GenBank/DDBJ databases">
        <title>Chromosome-scale genome assembly of the Allis shad, Alosa alosa.</title>
        <authorList>
            <person name="Margot Z."/>
            <person name="Christophe K."/>
            <person name="Cabau C."/>
            <person name="Louis A."/>
            <person name="Berthelot C."/>
            <person name="Parey E."/>
            <person name="Roest Crollius H."/>
            <person name="Montfort J."/>
            <person name="Robinson-Rechavi M."/>
            <person name="Bucao C."/>
            <person name="Bouchez O."/>
            <person name="Gislard M."/>
            <person name="Lluch J."/>
            <person name="Milhes M."/>
            <person name="Lampietro C."/>
            <person name="Lopez Roques C."/>
            <person name="Donnadieu C."/>
            <person name="Braasch I."/>
            <person name="Desvignes T."/>
            <person name="Postlethwait J."/>
            <person name="Bobe J."/>
            <person name="Guiguen Y."/>
        </authorList>
    </citation>
    <scope>NUCLEOTIDE SEQUENCE</scope>
    <source>
        <strain evidence="4">M-15738</strain>
        <tissue evidence="4">Blood</tissue>
    </source>
</reference>
<dbReference type="Pfam" id="PF17921">
    <property type="entry name" value="Integrase_H2C2"/>
    <property type="match status" value="1"/>
</dbReference>
<dbReference type="EMBL" id="JADWDJ010000024">
    <property type="protein sequence ID" value="KAG5261208.1"/>
    <property type="molecule type" value="Genomic_DNA"/>
</dbReference>
<dbReference type="AlphaFoldDB" id="A0AAV6FEK1"/>
<evidence type="ECO:0000256" key="1">
    <source>
        <dbReference type="ARBA" id="ARBA00023157"/>
    </source>
</evidence>
<keyword evidence="5" id="KW-1185">Reference proteome</keyword>